<feature type="transmembrane region" description="Helical" evidence="7">
    <location>
        <begin position="83"/>
        <end position="106"/>
    </location>
</feature>
<dbReference type="GO" id="GO:0006508">
    <property type="term" value="P:proteolysis"/>
    <property type="evidence" value="ECO:0007669"/>
    <property type="project" value="UniProtKB-KW"/>
</dbReference>
<keyword evidence="3 6" id="KW-0378">Hydrolase</keyword>
<evidence type="ECO:0000256" key="7">
    <source>
        <dbReference type="SAM" id="Phobius"/>
    </source>
</evidence>
<evidence type="ECO:0000256" key="3">
    <source>
        <dbReference type="ARBA" id="ARBA00022801"/>
    </source>
</evidence>
<dbReference type="InterPro" id="IPR052173">
    <property type="entry name" value="Beta-lactam_resp_regulator"/>
</dbReference>
<protein>
    <recommendedName>
        <fullName evidence="8">Peptidase M48 domain-containing protein</fullName>
    </recommendedName>
</protein>
<dbReference type="HOGENOM" id="CLU_060923_0_0_11"/>
<feature type="transmembrane region" description="Helical" evidence="7">
    <location>
        <begin position="6"/>
        <end position="23"/>
    </location>
</feature>
<dbReference type="GO" id="GO:0004222">
    <property type="term" value="F:metalloendopeptidase activity"/>
    <property type="evidence" value="ECO:0007669"/>
    <property type="project" value="InterPro"/>
</dbReference>
<dbReference type="EMBL" id="CT573213">
    <property type="protein sequence ID" value="CAJ64594.1"/>
    <property type="molecule type" value="Genomic_DNA"/>
</dbReference>
<evidence type="ECO:0000259" key="8">
    <source>
        <dbReference type="Pfam" id="PF01435"/>
    </source>
</evidence>
<keyword evidence="7" id="KW-1133">Transmembrane helix</keyword>
<evidence type="ECO:0000256" key="1">
    <source>
        <dbReference type="ARBA" id="ARBA00022670"/>
    </source>
</evidence>
<dbReference type="GO" id="GO:0046872">
    <property type="term" value="F:metal ion binding"/>
    <property type="evidence" value="ECO:0007669"/>
    <property type="project" value="UniProtKB-KW"/>
</dbReference>
<evidence type="ECO:0000256" key="6">
    <source>
        <dbReference type="RuleBase" id="RU003983"/>
    </source>
</evidence>
<proteinExistence type="inferred from homology"/>
<feature type="transmembrane region" description="Helical" evidence="7">
    <location>
        <begin position="35"/>
        <end position="58"/>
    </location>
</feature>
<dbReference type="InterPro" id="IPR001915">
    <property type="entry name" value="Peptidase_M48"/>
</dbReference>
<accession>Q0RD79</accession>
<dbReference type="PANTHER" id="PTHR34978:SF3">
    <property type="entry name" value="SLR0241 PROTEIN"/>
    <property type="match status" value="1"/>
</dbReference>
<evidence type="ECO:0000256" key="5">
    <source>
        <dbReference type="ARBA" id="ARBA00023049"/>
    </source>
</evidence>
<name>Q0RD79_FRAAA</name>
<sequence>MRYMVWVPLVVNVIVAVCAPALARRLPYRVKPAALTTGAVLAAAGWVSSLTLLAASFADRVPALAHRLGATVRAPQAELPPSLAGATAVLAVGAAAGMLLTAAARIGRDLIRAERLVRRLPPGRVHVLPQRRPDACAVGGVTGGRVVITAGMLDCLDSAEREAVLAHEHAHLTGGHHWLRMVVACCAAVDPLLRHLPGLVESACERWADEHAARATGQRRVLAQALGKVSLATLRETQGHRPGDAGVSRSTPTTCGFDHSGVTERMVALLDGSASATRVPATVLLATSALTAIMIGSAVHASTDYLALLR</sequence>
<evidence type="ECO:0000313" key="9">
    <source>
        <dbReference type="EMBL" id="CAJ64594.1"/>
    </source>
</evidence>
<dbReference type="STRING" id="326424.FRAAL5969"/>
<keyword evidence="7" id="KW-0812">Transmembrane</keyword>
<feature type="domain" description="Peptidase M48" evidence="8">
    <location>
        <begin position="123"/>
        <end position="183"/>
    </location>
</feature>
<comment type="cofactor">
    <cofactor evidence="6">
        <name>Zn(2+)</name>
        <dbReference type="ChEBI" id="CHEBI:29105"/>
    </cofactor>
    <text evidence="6">Binds 1 zinc ion per subunit.</text>
</comment>
<dbReference type="PANTHER" id="PTHR34978">
    <property type="entry name" value="POSSIBLE SENSOR-TRANSDUCER PROTEIN BLAR"/>
    <property type="match status" value="1"/>
</dbReference>
<dbReference type="Pfam" id="PF01435">
    <property type="entry name" value="Peptidase_M48"/>
    <property type="match status" value="1"/>
</dbReference>
<dbReference type="AlphaFoldDB" id="Q0RD79"/>
<organism evidence="9 10">
    <name type="scientific">Frankia alni (strain DSM 45986 / CECT 9034 / ACN14a)</name>
    <dbReference type="NCBI Taxonomy" id="326424"/>
    <lineage>
        <taxon>Bacteria</taxon>
        <taxon>Bacillati</taxon>
        <taxon>Actinomycetota</taxon>
        <taxon>Actinomycetes</taxon>
        <taxon>Frankiales</taxon>
        <taxon>Frankiaceae</taxon>
        <taxon>Frankia</taxon>
    </lineage>
</organism>
<keyword evidence="2" id="KW-0479">Metal-binding</keyword>
<keyword evidence="7" id="KW-0472">Membrane</keyword>
<keyword evidence="10" id="KW-1185">Reference proteome</keyword>
<evidence type="ECO:0000256" key="4">
    <source>
        <dbReference type="ARBA" id="ARBA00022833"/>
    </source>
</evidence>
<evidence type="ECO:0000256" key="2">
    <source>
        <dbReference type="ARBA" id="ARBA00022723"/>
    </source>
</evidence>
<dbReference type="KEGG" id="fal:FRAAL5969"/>
<dbReference type="eggNOG" id="COG0501">
    <property type="taxonomic scope" value="Bacteria"/>
</dbReference>
<comment type="similarity">
    <text evidence="6">Belongs to the peptidase M48 family.</text>
</comment>
<dbReference type="CDD" id="cd07326">
    <property type="entry name" value="M56_BlaR1_MecR1_like"/>
    <property type="match status" value="1"/>
</dbReference>
<dbReference type="Gene3D" id="3.30.2010.10">
    <property type="entry name" value="Metalloproteases ('zincins'), catalytic domain"/>
    <property type="match status" value="1"/>
</dbReference>
<keyword evidence="4 6" id="KW-0862">Zinc</keyword>
<reference evidence="9 10" key="1">
    <citation type="journal article" date="2007" name="Genome Res.">
        <title>Genome characteristics of facultatively symbiotic Frankia sp. strains reflect host range and host plant biogeography.</title>
        <authorList>
            <person name="Normand P."/>
            <person name="Lapierre P."/>
            <person name="Tisa L.S."/>
            <person name="Gogarten J.P."/>
            <person name="Alloisio N."/>
            <person name="Bagnarol E."/>
            <person name="Bassi C.A."/>
            <person name="Berry A.M."/>
            <person name="Bickhart D.M."/>
            <person name="Choisne N."/>
            <person name="Couloux A."/>
            <person name="Cournoyer B."/>
            <person name="Cruveiller S."/>
            <person name="Daubin V."/>
            <person name="Demange N."/>
            <person name="Francino M.P."/>
            <person name="Goltsman E."/>
            <person name="Huang Y."/>
            <person name="Kopp O.R."/>
            <person name="Labarre L."/>
            <person name="Lapidus A."/>
            <person name="Lavire C."/>
            <person name="Marechal J."/>
            <person name="Martinez M."/>
            <person name="Mastronunzio J.E."/>
            <person name="Mullin B.C."/>
            <person name="Niemann J."/>
            <person name="Pujic P."/>
            <person name="Rawnsley T."/>
            <person name="Rouy Z."/>
            <person name="Schenowitz C."/>
            <person name="Sellstedt A."/>
            <person name="Tavares F."/>
            <person name="Tomkins J.P."/>
            <person name="Vallenet D."/>
            <person name="Valverde C."/>
            <person name="Wall L.G."/>
            <person name="Wang Y."/>
            <person name="Medigue C."/>
            <person name="Benson D.R."/>
        </authorList>
    </citation>
    <scope>NUCLEOTIDE SEQUENCE [LARGE SCALE GENOMIC DNA]</scope>
    <source>
        <strain evidence="10">DSM 45986 / CECT 9034 / ACN14a</strain>
    </source>
</reference>
<keyword evidence="5 6" id="KW-0482">Metalloprotease</keyword>
<keyword evidence="1 6" id="KW-0645">Protease</keyword>
<evidence type="ECO:0000313" key="10">
    <source>
        <dbReference type="Proteomes" id="UP000000657"/>
    </source>
</evidence>
<gene>
    <name evidence="9" type="ordered locus">FRAAL5969</name>
</gene>
<dbReference type="Proteomes" id="UP000000657">
    <property type="component" value="Chromosome"/>
</dbReference>